<name>D8MR67_ERWBE</name>
<evidence type="ECO:0000313" key="3">
    <source>
        <dbReference type="Proteomes" id="UP000008793"/>
    </source>
</evidence>
<keyword evidence="1" id="KW-1133">Transmembrane helix</keyword>
<keyword evidence="3" id="KW-1185">Reference proteome</keyword>
<proteinExistence type="predicted"/>
<protein>
    <submittedName>
        <fullName evidence="2">Uncharacterized protein</fullName>
    </submittedName>
</protein>
<keyword evidence="1" id="KW-0812">Transmembrane</keyword>
<reference evidence="2 3" key="1">
    <citation type="journal article" date="2010" name="BMC Genomics">
        <title>Genome comparison of the epiphytic bacteria Erwinia billingiae and E. tasmaniensis with the pear pathogen E. pyrifoliae.</title>
        <authorList>
            <person name="Kube M."/>
            <person name="Migdoll A.M."/>
            <person name="Gehring I."/>
            <person name="Heitmann K."/>
            <person name="Mayer Y."/>
            <person name="Kuhl H."/>
            <person name="Knaust F."/>
            <person name="Geider K."/>
            <person name="Reinhardt R."/>
        </authorList>
    </citation>
    <scope>NUCLEOTIDE SEQUENCE [LARGE SCALE GENOMIC DNA]</scope>
    <source>
        <strain evidence="2 3">Eb661</strain>
    </source>
</reference>
<keyword evidence="1" id="KW-0472">Membrane</keyword>
<sequence>MVFYFYLFNDISAWRGIYFSDNYSDFNKAVFLFFSWATFGFIFYRLCEDF</sequence>
<organism evidence="3">
    <name type="scientific">Erwinia billingiae (strain Eb661)</name>
    <dbReference type="NCBI Taxonomy" id="634500"/>
    <lineage>
        <taxon>Bacteria</taxon>
        <taxon>Pseudomonadati</taxon>
        <taxon>Pseudomonadota</taxon>
        <taxon>Gammaproteobacteria</taxon>
        <taxon>Enterobacterales</taxon>
        <taxon>Erwiniaceae</taxon>
        <taxon>Erwinia</taxon>
    </lineage>
</organism>
<feature type="transmembrane region" description="Helical" evidence="1">
    <location>
        <begin position="29"/>
        <end position="47"/>
    </location>
</feature>
<dbReference type="Proteomes" id="UP000008793">
    <property type="component" value="Chromosome"/>
</dbReference>
<evidence type="ECO:0000256" key="1">
    <source>
        <dbReference type="SAM" id="Phobius"/>
    </source>
</evidence>
<dbReference type="STRING" id="634500.EbC_17930"/>
<dbReference type="HOGENOM" id="CLU_3117672_0_0_6"/>
<dbReference type="KEGG" id="ebi:EbC_17930"/>
<gene>
    <name evidence="2" type="ordered locus">EbC_17930</name>
</gene>
<accession>D8MR67</accession>
<evidence type="ECO:0000313" key="2">
    <source>
        <dbReference type="EMBL" id="CAX59324.1"/>
    </source>
</evidence>
<dbReference type="AlphaFoldDB" id="D8MR67"/>
<dbReference type="EMBL" id="FP236843">
    <property type="protein sequence ID" value="CAX59324.1"/>
    <property type="molecule type" value="Genomic_DNA"/>
</dbReference>